<dbReference type="Proteomes" id="UP000438699">
    <property type="component" value="Unassembled WGS sequence"/>
</dbReference>
<dbReference type="EMBL" id="WAIE01000002">
    <property type="protein sequence ID" value="KAB1442067.1"/>
    <property type="molecule type" value="Genomic_DNA"/>
</dbReference>
<protein>
    <submittedName>
        <fullName evidence="3">Metalloregulator ArsR/SmtB family transcription factor</fullName>
    </submittedName>
</protein>
<reference evidence="3 4" key="1">
    <citation type="journal article" date="2017" name="Int. J. Syst. Evol. Microbiol.">
        <title>Desulfovibrio senegalensis sp. nov., a mesophilic sulfate reducer isolated from marine sediment.</title>
        <authorList>
            <person name="Thioye A."/>
            <person name="Gam Z.B.A."/>
            <person name="Mbengue M."/>
            <person name="Cayol J.L."/>
            <person name="Joseph-Bartoli M."/>
            <person name="Toure-Kane C."/>
            <person name="Labat M."/>
        </authorList>
    </citation>
    <scope>NUCLEOTIDE SEQUENCE [LARGE SCALE GENOMIC DNA]</scope>
    <source>
        <strain evidence="3 4">DSM 101509</strain>
    </source>
</reference>
<name>A0A6N6N3C1_9BACT</name>
<evidence type="ECO:0000259" key="2">
    <source>
        <dbReference type="PROSITE" id="PS50987"/>
    </source>
</evidence>
<dbReference type="PANTHER" id="PTHR43861">
    <property type="entry name" value="TRANS-ACONITATE 2-METHYLTRANSFERASE-RELATED"/>
    <property type="match status" value="1"/>
</dbReference>
<dbReference type="CDD" id="cd02440">
    <property type="entry name" value="AdoMet_MTases"/>
    <property type="match status" value="1"/>
</dbReference>
<dbReference type="Pfam" id="PF01022">
    <property type="entry name" value="HTH_5"/>
    <property type="match status" value="1"/>
</dbReference>
<dbReference type="InterPro" id="IPR013216">
    <property type="entry name" value="Methyltransf_11"/>
</dbReference>
<dbReference type="PANTHER" id="PTHR43861:SF3">
    <property type="entry name" value="PUTATIVE (AFU_ORTHOLOGUE AFUA_2G14390)-RELATED"/>
    <property type="match status" value="1"/>
</dbReference>
<dbReference type="SUPFAM" id="SSF46785">
    <property type="entry name" value="Winged helix' DNA-binding domain"/>
    <property type="match status" value="1"/>
</dbReference>
<dbReference type="InterPro" id="IPR001845">
    <property type="entry name" value="HTH_ArsR_DNA-bd_dom"/>
</dbReference>
<dbReference type="AlphaFoldDB" id="A0A6N6N3C1"/>
<dbReference type="InterPro" id="IPR029063">
    <property type="entry name" value="SAM-dependent_MTases_sf"/>
</dbReference>
<dbReference type="NCBIfam" id="NF033788">
    <property type="entry name" value="HTH_metalloreg"/>
    <property type="match status" value="1"/>
</dbReference>
<dbReference type="SMART" id="SM00418">
    <property type="entry name" value="HTH_ARSR"/>
    <property type="match status" value="1"/>
</dbReference>
<keyword evidence="1" id="KW-0808">Transferase</keyword>
<gene>
    <name evidence="3" type="ORF">F8A88_06265</name>
</gene>
<dbReference type="GO" id="GO:0008757">
    <property type="term" value="F:S-adenosylmethionine-dependent methyltransferase activity"/>
    <property type="evidence" value="ECO:0007669"/>
    <property type="project" value="InterPro"/>
</dbReference>
<dbReference type="OrthoDB" id="9789575at2"/>
<evidence type="ECO:0000313" key="4">
    <source>
        <dbReference type="Proteomes" id="UP000438699"/>
    </source>
</evidence>
<comment type="caution">
    <text evidence="3">The sequence shown here is derived from an EMBL/GenBank/DDBJ whole genome shotgun (WGS) entry which is preliminary data.</text>
</comment>
<dbReference type="InterPro" id="IPR011991">
    <property type="entry name" value="ArsR-like_HTH"/>
</dbReference>
<dbReference type="GO" id="GO:0003700">
    <property type="term" value="F:DNA-binding transcription factor activity"/>
    <property type="evidence" value="ECO:0007669"/>
    <property type="project" value="InterPro"/>
</dbReference>
<organism evidence="3 4">
    <name type="scientific">Pseudodesulfovibrio senegalensis</name>
    <dbReference type="NCBI Taxonomy" id="1721087"/>
    <lineage>
        <taxon>Bacteria</taxon>
        <taxon>Pseudomonadati</taxon>
        <taxon>Thermodesulfobacteriota</taxon>
        <taxon>Desulfovibrionia</taxon>
        <taxon>Desulfovibrionales</taxon>
        <taxon>Desulfovibrionaceae</taxon>
    </lineage>
</organism>
<sequence length="303" mass="33910">MEILKYCKALADETRARLVNVLLRFELNVGEIVQLMEMGQSRISRHLKILADSGLVECRRDGLWAFYRASDSGPGRNFLDGVAPVMEGEAVFGQDLARAAKVIRERMAQTRQFFDSIADDWDRLNKEVLGSMDLRGEIVSRVSGCDVAADLGCGTGELLALMAQKSRTVIGVDSSPKMLELAEDRFHGDARVSLRIGELSFLPLRDWEADCVVVSLVLHHLARPLEALVEAGRVLKTGGRLVVAEFDKHDNEVMRTEYGDRQLGIANREMRGWLEKAGFEVREQTEYKVNMGLAVILYEAVRL</sequence>
<dbReference type="PRINTS" id="PR00778">
    <property type="entry name" value="HTHARSR"/>
</dbReference>
<dbReference type="Pfam" id="PF08241">
    <property type="entry name" value="Methyltransf_11"/>
    <property type="match status" value="1"/>
</dbReference>
<accession>A0A6N6N3C1</accession>
<evidence type="ECO:0000313" key="3">
    <source>
        <dbReference type="EMBL" id="KAB1442067.1"/>
    </source>
</evidence>
<dbReference type="InterPro" id="IPR036390">
    <property type="entry name" value="WH_DNA-bd_sf"/>
</dbReference>
<evidence type="ECO:0000256" key="1">
    <source>
        <dbReference type="ARBA" id="ARBA00022679"/>
    </source>
</evidence>
<dbReference type="PROSITE" id="PS50987">
    <property type="entry name" value="HTH_ARSR_2"/>
    <property type="match status" value="1"/>
</dbReference>
<dbReference type="Gene3D" id="1.10.10.10">
    <property type="entry name" value="Winged helix-like DNA-binding domain superfamily/Winged helix DNA-binding domain"/>
    <property type="match status" value="1"/>
</dbReference>
<dbReference type="CDD" id="cd00090">
    <property type="entry name" value="HTH_ARSR"/>
    <property type="match status" value="1"/>
</dbReference>
<dbReference type="InterPro" id="IPR036388">
    <property type="entry name" value="WH-like_DNA-bd_sf"/>
</dbReference>
<proteinExistence type="predicted"/>
<dbReference type="SUPFAM" id="SSF53335">
    <property type="entry name" value="S-adenosyl-L-methionine-dependent methyltransferases"/>
    <property type="match status" value="1"/>
</dbReference>
<keyword evidence="4" id="KW-1185">Reference proteome</keyword>
<dbReference type="RefSeq" id="WP_151150289.1">
    <property type="nucleotide sequence ID" value="NZ_WAIE01000002.1"/>
</dbReference>
<dbReference type="Gene3D" id="3.40.50.150">
    <property type="entry name" value="Vaccinia Virus protein VP39"/>
    <property type="match status" value="1"/>
</dbReference>
<feature type="domain" description="HTH arsR-type" evidence="2">
    <location>
        <begin position="1"/>
        <end position="89"/>
    </location>
</feature>